<keyword evidence="2" id="KW-0677">Repeat</keyword>
<dbReference type="GO" id="GO:0031519">
    <property type="term" value="C:PcG protein complex"/>
    <property type="evidence" value="ECO:0007669"/>
    <property type="project" value="TreeGrafter"/>
</dbReference>
<dbReference type="GO" id="GO:0008270">
    <property type="term" value="F:zinc ion binding"/>
    <property type="evidence" value="ECO:0007669"/>
    <property type="project" value="UniProtKB-KW"/>
</dbReference>
<feature type="domain" description="C2H2-type" evidence="7">
    <location>
        <begin position="146"/>
        <end position="176"/>
    </location>
</feature>
<evidence type="ECO:0000259" key="7">
    <source>
        <dbReference type="PROSITE" id="PS50157"/>
    </source>
</evidence>
<dbReference type="PROSITE" id="PS50157">
    <property type="entry name" value="ZINC_FINGER_C2H2_2"/>
    <property type="match status" value="4"/>
</dbReference>
<sequence>MEKFGKKTQLRRHQETHEGMLPYVCRETAASGQACGEAFRTPNDLRRHKVHVHGKRRHVCGVDGCAMRFIRFAELTGHRREAHPELSIVQCPECAQIFRDRDALRKHRVSHQKKYVCGEQGCGKAFSTSYNLKTHVNMVHLRIKPFKCDVSGCAKTFSTKGSLKRHKSKIHTPKAPEELKAQEGQRRAKKRARLLDKICGKDITRSDDEVKVTQVQQQQIRKKARLLDEICRAGNSR</sequence>
<dbReference type="EMBL" id="HBEM01010845">
    <property type="protein sequence ID" value="CAD8444215.1"/>
    <property type="molecule type" value="Transcribed_RNA"/>
</dbReference>
<dbReference type="PROSITE" id="PS00028">
    <property type="entry name" value="ZINC_FINGER_C2H2_1"/>
    <property type="match status" value="4"/>
</dbReference>
<dbReference type="InterPro" id="IPR036236">
    <property type="entry name" value="Znf_C2H2_sf"/>
</dbReference>
<name>A0A6T6TM10_9EUKA</name>
<proteinExistence type="predicted"/>
<feature type="domain" description="C2H2-type" evidence="7">
    <location>
        <begin position="115"/>
        <end position="145"/>
    </location>
</feature>
<evidence type="ECO:0000256" key="4">
    <source>
        <dbReference type="ARBA" id="ARBA00022833"/>
    </source>
</evidence>
<evidence type="ECO:0000256" key="1">
    <source>
        <dbReference type="ARBA" id="ARBA00022723"/>
    </source>
</evidence>
<dbReference type="SUPFAM" id="SSF57667">
    <property type="entry name" value="beta-beta-alpha zinc fingers"/>
    <property type="match status" value="4"/>
</dbReference>
<evidence type="ECO:0000256" key="2">
    <source>
        <dbReference type="ARBA" id="ARBA00022737"/>
    </source>
</evidence>
<evidence type="ECO:0000256" key="5">
    <source>
        <dbReference type="ARBA" id="ARBA00023242"/>
    </source>
</evidence>
<feature type="domain" description="C2H2-type" evidence="7">
    <location>
        <begin position="23"/>
        <end position="58"/>
    </location>
</feature>
<dbReference type="Gene3D" id="3.30.160.60">
    <property type="entry name" value="Classic Zinc Finger"/>
    <property type="match status" value="4"/>
</dbReference>
<evidence type="ECO:0000256" key="3">
    <source>
        <dbReference type="ARBA" id="ARBA00022771"/>
    </source>
</evidence>
<protein>
    <recommendedName>
        <fullName evidence="7">C2H2-type domain-containing protein</fullName>
    </recommendedName>
</protein>
<feature type="domain" description="C2H2-type" evidence="7">
    <location>
        <begin position="89"/>
        <end position="116"/>
    </location>
</feature>
<keyword evidence="4" id="KW-0862">Zinc</keyword>
<dbReference type="GO" id="GO:0000981">
    <property type="term" value="F:DNA-binding transcription factor activity, RNA polymerase II-specific"/>
    <property type="evidence" value="ECO:0007669"/>
    <property type="project" value="TreeGrafter"/>
</dbReference>
<dbReference type="PANTHER" id="PTHR14003:SF23">
    <property type="entry name" value="ZINC FINGER PROTEIN 143"/>
    <property type="match status" value="1"/>
</dbReference>
<evidence type="ECO:0000313" key="8">
    <source>
        <dbReference type="EMBL" id="CAD8444215.1"/>
    </source>
</evidence>
<dbReference type="GO" id="GO:0000785">
    <property type="term" value="C:chromatin"/>
    <property type="evidence" value="ECO:0007669"/>
    <property type="project" value="TreeGrafter"/>
</dbReference>
<reference evidence="8" key="1">
    <citation type="submission" date="2021-01" db="EMBL/GenBank/DDBJ databases">
        <authorList>
            <person name="Corre E."/>
            <person name="Pelletier E."/>
            <person name="Niang G."/>
            <person name="Scheremetjew M."/>
            <person name="Finn R."/>
            <person name="Kale V."/>
            <person name="Holt S."/>
            <person name="Cochrane G."/>
            <person name="Meng A."/>
            <person name="Brown T."/>
            <person name="Cohen L."/>
        </authorList>
    </citation>
    <scope>NUCLEOTIDE SEQUENCE</scope>
    <source>
        <strain evidence="8">CCMP2058</strain>
    </source>
</reference>
<keyword evidence="5" id="KW-0539">Nucleus</keyword>
<dbReference type="PANTHER" id="PTHR14003">
    <property type="entry name" value="TRANSCRIPTIONAL REPRESSOR PROTEIN YY"/>
    <property type="match status" value="1"/>
</dbReference>
<organism evidence="8">
    <name type="scientific">Amorphochlora amoebiformis</name>
    <dbReference type="NCBI Taxonomy" id="1561963"/>
    <lineage>
        <taxon>Eukaryota</taxon>
        <taxon>Sar</taxon>
        <taxon>Rhizaria</taxon>
        <taxon>Cercozoa</taxon>
        <taxon>Chlorarachniophyceae</taxon>
        <taxon>Amorphochlora</taxon>
    </lineage>
</organism>
<dbReference type="FunFam" id="3.30.160.60:FF:000072">
    <property type="entry name" value="zinc finger protein 143 isoform X1"/>
    <property type="match status" value="2"/>
</dbReference>
<evidence type="ECO:0000256" key="6">
    <source>
        <dbReference type="PROSITE-ProRule" id="PRU00042"/>
    </source>
</evidence>
<keyword evidence="1" id="KW-0479">Metal-binding</keyword>
<dbReference type="InterPro" id="IPR013087">
    <property type="entry name" value="Znf_C2H2_type"/>
</dbReference>
<dbReference type="AlphaFoldDB" id="A0A6T6TM10"/>
<keyword evidence="3 6" id="KW-0863">Zinc-finger</keyword>
<dbReference type="GO" id="GO:0000978">
    <property type="term" value="F:RNA polymerase II cis-regulatory region sequence-specific DNA binding"/>
    <property type="evidence" value="ECO:0007669"/>
    <property type="project" value="TreeGrafter"/>
</dbReference>
<gene>
    <name evidence="8" type="ORF">LAMO00422_LOCUS7592</name>
</gene>
<accession>A0A6T6TM10</accession>
<dbReference type="SMART" id="SM00355">
    <property type="entry name" value="ZnF_C2H2"/>
    <property type="match status" value="5"/>
</dbReference>
<dbReference type="Pfam" id="PF00096">
    <property type="entry name" value="zf-C2H2"/>
    <property type="match status" value="3"/>
</dbReference>
<dbReference type="GO" id="GO:0005667">
    <property type="term" value="C:transcription regulator complex"/>
    <property type="evidence" value="ECO:0007669"/>
    <property type="project" value="TreeGrafter"/>
</dbReference>